<feature type="transmembrane region" description="Helical" evidence="1">
    <location>
        <begin position="171"/>
        <end position="194"/>
    </location>
</feature>
<protein>
    <submittedName>
        <fullName evidence="2">Uncharacterized protein</fullName>
    </submittedName>
</protein>
<reference evidence="2" key="1">
    <citation type="journal article" date="2015" name="Nature">
        <title>Complex archaea that bridge the gap between prokaryotes and eukaryotes.</title>
        <authorList>
            <person name="Spang A."/>
            <person name="Saw J.H."/>
            <person name="Jorgensen S.L."/>
            <person name="Zaremba-Niedzwiedzka K."/>
            <person name="Martijn J."/>
            <person name="Lind A.E."/>
            <person name="van Eijk R."/>
            <person name="Schleper C."/>
            <person name="Guy L."/>
            <person name="Ettema T.J."/>
        </authorList>
    </citation>
    <scope>NUCLEOTIDE SEQUENCE</scope>
</reference>
<keyword evidence="1" id="KW-1133">Transmembrane helix</keyword>
<dbReference type="EMBL" id="LAZR01004883">
    <property type="protein sequence ID" value="KKN04725.1"/>
    <property type="molecule type" value="Genomic_DNA"/>
</dbReference>
<feature type="transmembrane region" description="Helical" evidence="1">
    <location>
        <begin position="138"/>
        <end position="159"/>
    </location>
</feature>
<feature type="transmembrane region" description="Helical" evidence="1">
    <location>
        <begin position="106"/>
        <end position="126"/>
    </location>
</feature>
<accession>A0A0F9MBD1</accession>
<organism evidence="2">
    <name type="scientific">marine sediment metagenome</name>
    <dbReference type="NCBI Taxonomy" id="412755"/>
    <lineage>
        <taxon>unclassified sequences</taxon>
        <taxon>metagenomes</taxon>
        <taxon>ecological metagenomes</taxon>
    </lineage>
</organism>
<evidence type="ECO:0000313" key="2">
    <source>
        <dbReference type="EMBL" id="KKN04725.1"/>
    </source>
</evidence>
<keyword evidence="1" id="KW-0812">Transmembrane</keyword>
<sequence length="195" mass="22414">MFLFLNILNSSIIISAHVLFILFGYKNRNEIKYSKLFFFIGIINVISFLILLGFSVYIQMSDISLLFELFSLYLRVSFFLSFTVMLLTFGICFIIIGLMNMVKFGMYLLISGIVITISYILLFFALLRINISPLQTNFYFFGGYYLVFSELIAFIFILAQGIKIKEKLLELNGLLLILARIISIILLGSLHTVLN</sequence>
<evidence type="ECO:0000256" key="1">
    <source>
        <dbReference type="SAM" id="Phobius"/>
    </source>
</evidence>
<proteinExistence type="predicted"/>
<feature type="transmembrane region" description="Helical" evidence="1">
    <location>
        <begin position="37"/>
        <end position="58"/>
    </location>
</feature>
<keyword evidence="1" id="KW-0472">Membrane</keyword>
<comment type="caution">
    <text evidence="2">The sequence shown here is derived from an EMBL/GenBank/DDBJ whole genome shotgun (WGS) entry which is preliminary data.</text>
</comment>
<gene>
    <name evidence="2" type="ORF">LCGC14_1094580</name>
</gene>
<feature type="transmembrane region" description="Helical" evidence="1">
    <location>
        <begin position="78"/>
        <end position="99"/>
    </location>
</feature>
<name>A0A0F9MBD1_9ZZZZ</name>
<dbReference type="AlphaFoldDB" id="A0A0F9MBD1"/>
<feature type="transmembrane region" description="Helical" evidence="1">
    <location>
        <begin position="6"/>
        <end position="25"/>
    </location>
</feature>